<proteinExistence type="predicted"/>
<reference evidence="1 2" key="1">
    <citation type="submission" date="2019-02" db="EMBL/GenBank/DDBJ databases">
        <title>Deep-cultivation of Planctomycetes and their phenomic and genomic characterization uncovers novel biology.</title>
        <authorList>
            <person name="Wiegand S."/>
            <person name="Jogler M."/>
            <person name="Boedeker C."/>
            <person name="Pinto D."/>
            <person name="Vollmers J."/>
            <person name="Rivas-Marin E."/>
            <person name="Kohn T."/>
            <person name="Peeters S.H."/>
            <person name="Heuer A."/>
            <person name="Rast P."/>
            <person name="Oberbeckmann S."/>
            <person name="Bunk B."/>
            <person name="Jeske O."/>
            <person name="Meyerdierks A."/>
            <person name="Storesund J.E."/>
            <person name="Kallscheuer N."/>
            <person name="Luecker S."/>
            <person name="Lage O.M."/>
            <person name="Pohl T."/>
            <person name="Merkel B.J."/>
            <person name="Hornburger P."/>
            <person name="Mueller R.-W."/>
            <person name="Bruemmer F."/>
            <person name="Labrenz M."/>
            <person name="Spormann A.M."/>
            <person name="Op den Camp H."/>
            <person name="Overmann J."/>
            <person name="Amann R."/>
            <person name="Jetten M.S.M."/>
            <person name="Mascher T."/>
            <person name="Medema M.H."/>
            <person name="Devos D.P."/>
            <person name="Kaster A.-K."/>
            <person name="Ovreas L."/>
            <person name="Rohde M."/>
            <person name="Galperin M.Y."/>
            <person name="Jogler C."/>
        </authorList>
    </citation>
    <scope>NUCLEOTIDE SEQUENCE [LARGE SCALE GENOMIC DNA]</scope>
    <source>
        <strain evidence="1 2">TBK1r</strain>
    </source>
</reference>
<dbReference type="Proteomes" id="UP000318081">
    <property type="component" value="Chromosome"/>
</dbReference>
<dbReference type="EMBL" id="CP036432">
    <property type="protein sequence ID" value="QDV81819.1"/>
    <property type="molecule type" value="Genomic_DNA"/>
</dbReference>
<keyword evidence="2" id="KW-1185">Reference proteome</keyword>
<organism evidence="1 2">
    <name type="scientific">Stieleria magnilauensis</name>
    <dbReference type="NCBI Taxonomy" id="2527963"/>
    <lineage>
        <taxon>Bacteria</taxon>
        <taxon>Pseudomonadati</taxon>
        <taxon>Planctomycetota</taxon>
        <taxon>Planctomycetia</taxon>
        <taxon>Pirellulales</taxon>
        <taxon>Pirellulaceae</taxon>
        <taxon>Stieleria</taxon>
    </lineage>
</organism>
<evidence type="ECO:0000313" key="2">
    <source>
        <dbReference type="Proteomes" id="UP000318081"/>
    </source>
</evidence>
<protein>
    <submittedName>
        <fullName evidence="1">Uncharacterized protein</fullName>
    </submittedName>
</protein>
<gene>
    <name evidence="1" type="ORF">TBK1r_07410</name>
</gene>
<evidence type="ECO:0000313" key="1">
    <source>
        <dbReference type="EMBL" id="QDV81819.1"/>
    </source>
</evidence>
<name>A0ABX5XPJ7_9BACT</name>
<sequence>MTPSVVFSAQVELRLHVGDRSYELGQLGPDFALLRTASPLQAGDAEIESVIDGKTTRRRIRITKSISGDCRRFDFESNN</sequence>
<accession>A0ABX5XPJ7</accession>